<dbReference type="GO" id="GO:0046982">
    <property type="term" value="F:protein heterodimerization activity"/>
    <property type="evidence" value="ECO:0007669"/>
    <property type="project" value="InterPro"/>
</dbReference>
<evidence type="ECO:0000259" key="3">
    <source>
        <dbReference type="Pfam" id="PF00125"/>
    </source>
</evidence>
<protein>
    <recommendedName>
        <fullName evidence="3">Core Histone H2A/H2B/H3 domain-containing protein</fullName>
    </recommendedName>
</protein>
<name>A0A085MG25_9BILA</name>
<evidence type="ECO:0000313" key="4">
    <source>
        <dbReference type="EMBL" id="KFD56171.1"/>
    </source>
</evidence>
<feature type="region of interest" description="Disordered" evidence="2">
    <location>
        <begin position="69"/>
        <end position="139"/>
    </location>
</feature>
<evidence type="ECO:0000256" key="1">
    <source>
        <dbReference type="ARBA" id="ARBA00010343"/>
    </source>
</evidence>
<comment type="similarity">
    <text evidence="1">Belongs to the histone H3 family.</text>
</comment>
<keyword evidence="6" id="KW-1185">Reference proteome</keyword>
<dbReference type="EMBL" id="KL367498">
    <property type="protein sequence ID" value="KFD69175.1"/>
    <property type="molecule type" value="Genomic_DNA"/>
</dbReference>
<dbReference type="InterPro" id="IPR007125">
    <property type="entry name" value="H2A/H2B/H3"/>
</dbReference>
<evidence type="ECO:0000256" key="2">
    <source>
        <dbReference type="SAM" id="MobiDB-lite"/>
    </source>
</evidence>
<sequence length="230" mass="25742">MLRRPVESPRSYSSSTSASGSRRAPERSLSGTFTPERSAEGTCTFSGPRLRAAIVRIPPERMQRLERVRRVLDRPHGVHTPGGGRLRGAYSGHSGSARATPPQQQGRARPPREYPPPPPPPSGSSGQRRRRRRMRPGERALREIKRYQLSTELLLAKAPFARVVRDVLCAIPTTVHRMTLLAVEALQEASEAFLIHVLEDAYLCTIHAKRKTLMLTDVRLACRLRNGYNL</sequence>
<feature type="compositionally biased region" description="Polar residues" evidence="2">
    <location>
        <begin position="29"/>
        <end position="45"/>
    </location>
</feature>
<feature type="compositionally biased region" description="Pro residues" evidence="2">
    <location>
        <begin position="113"/>
        <end position="122"/>
    </location>
</feature>
<dbReference type="SMART" id="SM00428">
    <property type="entry name" value="H3"/>
    <property type="match status" value="1"/>
</dbReference>
<dbReference type="GO" id="GO:0030527">
    <property type="term" value="F:structural constituent of chromatin"/>
    <property type="evidence" value="ECO:0007669"/>
    <property type="project" value="InterPro"/>
</dbReference>
<dbReference type="Pfam" id="PF00125">
    <property type="entry name" value="Histone"/>
    <property type="match status" value="1"/>
</dbReference>
<feature type="region of interest" description="Disordered" evidence="2">
    <location>
        <begin position="1"/>
        <end position="45"/>
    </location>
</feature>
<dbReference type="PANTHER" id="PTHR45810:SF1">
    <property type="entry name" value="HISTONE H3-LIKE CENTROMERIC PROTEIN A"/>
    <property type="match status" value="1"/>
</dbReference>
<proteinExistence type="inferred from homology"/>
<dbReference type="AlphaFoldDB" id="A0A085MG25"/>
<accession>A0A085MG25</accession>
<evidence type="ECO:0000313" key="6">
    <source>
        <dbReference type="Proteomes" id="UP000030764"/>
    </source>
</evidence>
<dbReference type="GO" id="GO:0003677">
    <property type="term" value="F:DNA binding"/>
    <property type="evidence" value="ECO:0007669"/>
    <property type="project" value="InterPro"/>
</dbReference>
<dbReference type="PRINTS" id="PR00622">
    <property type="entry name" value="HISTONEH3"/>
</dbReference>
<dbReference type="CDD" id="cd22911">
    <property type="entry name" value="HFD_H3"/>
    <property type="match status" value="1"/>
</dbReference>
<dbReference type="SUPFAM" id="SSF47113">
    <property type="entry name" value="Histone-fold"/>
    <property type="match status" value="1"/>
</dbReference>
<evidence type="ECO:0000313" key="5">
    <source>
        <dbReference type="EMBL" id="KFD69175.1"/>
    </source>
</evidence>
<dbReference type="PANTHER" id="PTHR45810">
    <property type="entry name" value="HISTONE H3.2"/>
    <property type="match status" value="1"/>
</dbReference>
<dbReference type="InterPro" id="IPR009072">
    <property type="entry name" value="Histone-fold"/>
</dbReference>
<gene>
    <name evidence="4" type="ORF">M513_02949</name>
    <name evidence="5" type="ORF">M514_02949</name>
</gene>
<reference evidence="4 6" key="1">
    <citation type="journal article" date="2014" name="Nat. Genet.">
        <title>Genome and transcriptome of the porcine whipworm Trichuris suis.</title>
        <authorList>
            <person name="Jex A.R."/>
            <person name="Nejsum P."/>
            <person name="Schwarz E.M."/>
            <person name="Hu L."/>
            <person name="Young N.D."/>
            <person name="Hall R.S."/>
            <person name="Korhonen P.K."/>
            <person name="Liao S."/>
            <person name="Thamsborg S."/>
            <person name="Xia J."/>
            <person name="Xu P."/>
            <person name="Wang S."/>
            <person name="Scheerlinck J.P."/>
            <person name="Hofmann A."/>
            <person name="Sternberg P.W."/>
            <person name="Wang J."/>
            <person name="Gasser R.B."/>
        </authorList>
    </citation>
    <scope>NUCLEOTIDE SEQUENCE [LARGE SCALE GENOMIC DNA]</scope>
    <source>
        <strain evidence="5">DCEP-RM93F</strain>
        <strain evidence="4">DCEP-RM93M</strain>
    </source>
</reference>
<feature type="compositionally biased region" description="Low complexity" evidence="2">
    <location>
        <begin position="8"/>
        <end position="22"/>
    </location>
</feature>
<feature type="compositionally biased region" description="Low complexity" evidence="2">
    <location>
        <begin position="97"/>
        <end position="108"/>
    </location>
</feature>
<dbReference type="OrthoDB" id="420022at2759"/>
<dbReference type="Proteomes" id="UP000030764">
    <property type="component" value="Unassembled WGS sequence"/>
</dbReference>
<dbReference type="InterPro" id="IPR000164">
    <property type="entry name" value="Histone_H3/CENP-A"/>
</dbReference>
<dbReference type="EMBL" id="KL363195">
    <property type="protein sequence ID" value="KFD56171.1"/>
    <property type="molecule type" value="Genomic_DNA"/>
</dbReference>
<organism evidence="4 6">
    <name type="scientific">Trichuris suis</name>
    <name type="common">pig whipworm</name>
    <dbReference type="NCBI Taxonomy" id="68888"/>
    <lineage>
        <taxon>Eukaryota</taxon>
        <taxon>Metazoa</taxon>
        <taxon>Ecdysozoa</taxon>
        <taxon>Nematoda</taxon>
        <taxon>Enoplea</taxon>
        <taxon>Dorylaimia</taxon>
        <taxon>Trichinellida</taxon>
        <taxon>Trichuridae</taxon>
        <taxon>Trichuris</taxon>
    </lineage>
</organism>
<feature type="domain" description="Core Histone H2A/H2B/H3" evidence="3">
    <location>
        <begin position="136"/>
        <end position="224"/>
    </location>
</feature>
<dbReference type="Proteomes" id="UP000030758">
    <property type="component" value="Unassembled WGS sequence"/>
</dbReference>
<dbReference type="GO" id="GO:0000786">
    <property type="term" value="C:nucleosome"/>
    <property type="evidence" value="ECO:0007669"/>
    <property type="project" value="InterPro"/>
</dbReference>
<dbReference type="Gene3D" id="1.10.20.10">
    <property type="entry name" value="Histone, subunit A"/>
    <property type="match status" value="1"/>
</dbReference>